<gene>
    <name evidence="2" type="ORF">Tci_484487</name>
</gene>
<sequence length="375" mass="43618">MEANKSINRSDTQKNLYNALVESYNSDKDIITSYGDVILLKRGRDDQDKDEDPFARSDRGTKRMKYGKDAESYKDSRSKEKKSSSTFKDASKSQHKSFGKSVHGDEPIHTVEESGMQQGQEFITGDNDEQPIDKELKIPNLTQETLVGRAFNLLKDTCKSITELEYHFEECSKETAKRLDWHKPENKLYPFDLRKPFLLIQDHRGHQIIPKDYFSNKDLEYLKGGDSSRRYSTSVMKTKAATYELKWIEDLFPEFWSPVVVNYDQHAYFGTSHWVPNAKASTDMQVKDLQLGVKSYQKKLNLTKPDTYRSNLRNKIAYNSRSNPHGIIYVDLFKRKRLMRTDELHKFSDGTLNNVQTALYDIVAGIRMKYLPMRK</sequence>
<feature type="region of interest" description="Disordered" evidence="1">
    <location>
        <begin position="40"/>
        <end position="106"/>
    </location>
</feature>
<evidence type="ECO:0000256" key="1">
    <source>
        <dbReference type="SAM" id="MobiDB-lite"/>
    </source>
</evidence>
<feature type="compositionally biased region" description="Basic and acidic residues" evidence="1">
    <location>
        <begin position="42"/>
        <end position="83"/>
    </location>
</feature>
<accession>A0A699I6P4</accession>
<dbReference type="EMBL" id="BKCJ010243418">
    <property type="protein sequence ID" value="GEZ12514.1"/>
    <property type="molecule type" value="Genomic_DNA"/>
</dbReference>
<dbReference type="AlphaFoldDB" id="A0A699I6P4"/>
<evidence type="ECO:0000313" key="2">
    <source>
        <dbReference type="EMBL" id="GEZ12514.1"/>
    </source>
</evidence>
<comment type="caution">
    <text evidence="2">The sequence shown here is derived from an EMBL/GenBank/DDBJ whole genome shotgun (WGS) entry which is preliminary data.</text>
</comment>
<organism evidence="2">
    <name type="scientific">Tanacetum cinerariifolium</name>
    <name type="common">Dalmatian daisy</name>
    <name type="synonym">Chrysanthemum cinerariifolium</name>
    <dbReference type="NCBI Taxonomy" id="118510"/>
    <lineage>
        <taxon>Eukaryota</taxon>
        <taxon>Viridiplantae</taxon>
        <taxon>Streptophyta</taxon>
        <taxon>Embryophyta</taxon>
        <taxon>Tracheophyta</taxon>
        <taxon>Spermatophyta</taxon>
        <taxon>Magnoliopsida</taxon>
        <taxon>eudicotyledons</taxon>
        <taxon>Gunneridae</taxon>
        <taxon>Pentapetalae</taxon>
        <taxon>asterids</taxon>
        <taxon>campanulids</taxon>
        <taxon>Asterales</taxon>
        <taxon>Asteraceae</taxon>
        <taxon>Asteroideae</taxon>
        <taxon>Anthemideae</taxon>
        <taxon>Anthemidinae</taxon>
        <taxon>Tanacetum</taxon>
    </lineage>
</organism>
<proteinExistence type="predicted"/>
<reference evidence="2" key="1">
    <citation type="journal article" date="2019" name="Sci. Rep.">
        <title>Draft genome of Tanacetum cinerariifolium, the natural source of mosquito coil.</title>
        <authorList>
            <person name="Yamashiro T."/>
            <person name="Shiraishi A."/>
            <person name="Satake H."/>
            <person name="Nakayama K."/>
        </authorList>
    </citation>
    <scope>NUCLEOTIDE SEQUENCE</scope>
</reference>
<protein>
    <submittedName>
        <fullName evidence="2">Uncharacterized protein</fullName>
    </submittedName>
</protein>
<name>A0A699I6P4_TANCI</name>